<evidence type="ECO:0000256" key="1">
    <source>
        <dbReference type="SAM" id="MobiDB-lite"/>
    </source>
</evidence>
<name>A0A427B3X6_ENSVE</name>
<feature type="compositionally biased region" description="Basic and acidic residues" evidence="1">
    <location>
        <begin position="133"/>
        <end position="144"/>
    </location>
</feature>
<feature type="region of interest" description="Disordered" evidence="1">
    <location>
        <begin position="36"/>
        <end position="68"/>
    </location>
</feature>
<evidence type="ECO:0000313" key="3">
    <source>
        <dbReference type="Proteomes" id="UP000287651"/>
    </source>
</evidence>
<comment type="caution">
    <text evidence="2">The sequence shown here is derived from an EMBL/GenBank/DDBJ whole genome shotgun (WGS) entry which is preliminary data.</text>
</comment>
<proteinExistence type="predicted"/>
<organism evidence="2 3">
    <name type="scientific">Ensete ventricosum</name>
    <name type="common">Abyssinian banana</name>
    <name type="synonym">Musa ensete</name>
    <dbReference type="NCBI Taxonomy" id="4639"/>
    <lineage>
        <taxon>Eukaryota</taxon>
        <taxon>Viridiplantae</taxon>
        <taxon>Streptophyta</taxon>
        <taxon>Embryophyta</taxon>
        <taxon>Tracheophyta</taxon>
        <taxon>Spermatophyta</taxon>
        <taxon>Magnoliopsida</taxon>
        <taxon>Liliopsida</taxon>
        <taxon>Zingiberales</taxon>
        <taxon>Musaceae</taxon>
        <taxon>Ensete</taxon>
    </lineage>
</organism>
<sequence>MAKSCKGLAMELVKCLSESDCVKVCVIRTQSYRKKKKKKKKKEIQHTAAVDSSYTPNSHLKPVADSLPPSIVRPLTKKSLLLSANPAAADDSSCCAFCPFRFLEKTTRTASKQVGDGGSLPLQLSCRHGKLRSQPEKEQDRSIR</sequence>
<protein>
    <submittedName>
        <fullName evidence="2">Uncharacterized protein</fullName>
    </submittedName>
</protein>
<dbReference type="Proteomes" id="UP000287651">
    <property type="component" value="Unassembled WGS sequence"/>
</dbReference>
<accession>A0A427B3X6</accession>
<dbReference type="EMBL" id="AMZH03000547">
    <property type="protein sequence ID" value="RRT83174.1"/>
    <property type="molecule type" value="Genomic_DNA"/>
</dbReference>
<feature type="region of interest" description="Disordered" evidence="1">
    <location>
        <begin position="109"/>
        <end position="144"/>
    </location>
</feature>
<dbReference type="AlphaFoldDB" id="A0A427B3X6"/>
<gene>
    <name evidence="2" type="ORF">B296_00013697</name>
</gene>
<evidence type="ECO:0000313" key="2">
    <source>
        <dbReference type="EMBL" id="RRT83174.1"/>
    </source>
</evidence>
<reference evidence="2 3" key="1">
    <citation type="journal article" date="2014" name="Agronomy (Basel)">
        <title>A Draft Genome Sequence for Ensete ventricosum, the Drought-Tolerant Tree Against Hunger.</title>
        <authorList>
            <person name="Harrison J."/>
            <person name="Moore K.A."/>
            <person name="Paszkiewicz K."/>
            <person name="Jones T."/>
            <person name="Grant M."/>
            <person name="Ambacheew D."/>
            <person name="Muzemil S."/>
            <person name="Studholme D.J."/>
        </authorList>
    </citation>
    <scope>NUCLEOTIDE SEQUENCE [LARGE SCALE GENOMIC DNA]</scope>
</reference>